<dbReference type="GeneID" id="37138183"/>
<reference evidence="2 3" key="1">
    <citation type="submission" date="2016-12" db="EMBL/GenBank/DDBJ databases">
        <title>The genomes of Aspergillus section Nigri reveals drivers in fungal speciation.</title>
        <authorList>
            <consortium name="DOE Joint Genome Institute"/>
            <person name="Vesth T.C."/>
            <person name="Nybo J."/>
            <person name="Theobald S."/>
            <person name="Brandl J."/>
            <person name="Frisvad J.C."/>
            <person name="Nielsen K.F."/>
            <person name="Lyhne E.K."/>
            <person name="Kogle M.E."/>
            <person name="Kuo A."/>
            <person name="Riley R."/>
            <person name="Clum A."/>
            <person name="Nolan M."/>
            <person name="Lipzen A."/>
            <person name="Salamov A."/>
            <person name="Henrissat B."/>
            <person name="Wiebenga A."/>
            <person name="De Vries R.P."/>
            <person name="Grigoriev I.V."/>
            <person name="Mortensen U.H."/>
            <person name="Andersen M.R."/>
            <person name="Baker S.E."/>
        </authorList>
    </citation>
    <scope>NUCLEOTIDE SEQUENCE [LARGE SCALE GENOMIC DNA]</scope>
    <source>
        <strain evidence="2 3">CBS 121591</strain>
    </source>
</reference>
<dbReference type="VEuPathDB" id="FungiDB:BO82DRAFT_355409"/>
<evidence type="ECO:0000313" key="2">
    <source>
        <dbReference type="EMBL" id="PYH80684.1"/>
    </source>
</evidence>
<accession>A0A319C673</accession>
<organism evidence="2 3">
    <name type="scientific">Aspergillus uvarum CBS 121591</name>
    <dbReference type="NCBI Taxonomy" id="1448315"/>
    <lineage>
        <taxon>Eukaryota</taxon>
        <taxon>Fungi</taxon>
        <taxon>Dikarya</taxon>
        <taxon>Ascomycota</taxon>
        <taxon>Pezizomycotina</taxon>
        <taxon>Eurotiomycetes</taxon>
        <taxon>Eurotiomycetidae</taxon>
        <taxon>Eurotiales</taxon>
        <taxon>Aspergillaceae</taxon>
        <taxon>Aspergillus</taxon>
        <taxon>Aspergillus subgen. Circumdati</taxon>
    </lineage>
</organism>
<name>A0A319C673_9EURO</name>
<gene>
    <name evidence="2" type="ORF">BO82DRAFT_355409</name>
</gene>
<dbReference type="RefSeq" id="XP_025490884.1">
    <property type="nucleotide sequence ID" value="XM_025635442.1"/>
</dbReference>
<feature type="compositionally biased region" description="Pro residues" evidence="1">
    <location>
        <begin position="46"/>
        <end position="60"/>
    </location>
</feature>
<feature type="region of interest" description="Disordered" evidence="1">
    <location>
        <begin position="1"/>
        <end position="60"/>
    </location>
</feature>
<evidence type="ECO:0000256" key="1">
    <source>
        <dbReference type="SAM" id="MobiDB-lite"/>
    </source>
</evidence>
<keyword evidence="3" id="KW-1185">Reference proteome</keyword>
<dbReference type="Proteomes" id="UP000248340">
    <property type="component" value="Unassembled WGS sequence"/>
</dbReference>
<evidence type="ECO:0000313" key="3">
    <source>
        <dbReference type="Proteomes" id="UP000248340"/>
    </source>
</evidence>
<feature type="non-terminal residue" evidence="2">
    <location>
        <position position="60"/>
    </location>
</feature>
<proteinExistence type="predicted"/>
<protein>
    <submittedName>
        <fullName evidence="2">Uncharacterized protein</fullName>
    </submittedName>
</protein>
<dbReference type="AlphaFoldDB" id="A0A319C673"/>
<dbReference type="EMBL" id="KZ821708">
    <property type="protein sequence ID" value="PYH80684.1"/>
    <property type="molecule type" value="Genomic_DNA"/>
</dbReference>
<sequence length="60" mass="6544">MTYPTTIAALQKDIDSQHQTSKPRGTRVCSQPPPTTSRLAGLVIFPPSPPYPPPLPPHRV</sequence>